<dbReference type="Pfam" id="PF00248">
    <property type="entry name" value="Aldo_ket_red"/>
    <property type="match status" value="1"/>
</dbReference>
<evidence type="ECO:0000256" key="4">
    <source>
        <dbReference type="PIRSR" id="PIRSR000097-1"/>
    </source>
</evidence>
<dbReference type="AlphaFoldDB" id="A0A1B6BXR5"/>
<gene>
    <name evidence="10" type="ORF">g.21563</name>
    <name evidence="8" type="ORF">g.21564</name>
    <name evidence="9" type="ORF">g.21566</name>
</gene>
<evidence type="ECO:0000256" key="2">
    <source>
        <dbReference type="ARBA" id="ARBA00022857"/>
    </source>
</evidence>
<dbReference type="SUPFAM" id="SSF51430">
    <property type="entry name" value="NAD(P)-linked oxidoreductase"/>
    <property type="match status" value="1"/>
</dbReference>
<dbReference type="InterPro" id="IPR023210">
    <property type="entry name" value="NADP_OxRdtase_dom"/>
</dbReference>
<dbReference type="GO" id="GO:0016491">
    <property type="term" value="F:oxidoreductase activity"/>
    <property type="evidence" value="ECO:0007669"/>
    <property type="project" value="UniProtKB-KW"/>
</dbReference>
<dbReference type="InterPro" id="IPR036812">
    <property type="entry name" value="NAD(P)_OxRdtase_dom_sf"/>
</dbReference>
<dbReference type="EMBL" id="GEDC01009239">
    <property type="protein sequence ID" value="JAS28059.1"/>
    <property type="molecule type" value="Transcribed_RNA"/>
</dbReference>
<evidence type="ECO:0000256" key="5">
    <source>
        <dbReference type="PIRSR" id="PIRSR000097-2"/>
    </source>
</evidence>
<feature type="binding site" evidence="5">
    <location>
        <position position="116"/>
    </location>
    <ligand>
        <name>substrate</name>
    </ligand>
</feature>
<organism evidence="8">
    <name type="scientific">Clastoptera arizonana</name>
    <name type="common">Arizona spittle bug</name>
    <dbReference type="NCBI Taxonomy" id="38151"/>
    <lineage>
        <taxon>Eukaryota</taxon>
        <taxon>Metazoa</taxon>
        <taxon>Ecdysozoa</taxon>
        <taxon>Arthropoda</taxon>
        <taxon>Hexapoda</taxon>
        <taxon>Insecta</taxon>
        <taxon>Pterygota</taxon>
        <taxon>Neoptera</taxon>
        <taxon>Paraneoptera</taxon>
        <taxon>Hemiptera</taxon>
        <taxon>Auchenorrhyncha</taxon>
        <taxon>Cercopoidea</taxon>
        <taxon>Clastopteridae</taxon>
        <taxon>Clastoptera</taxon>
    </lineage>
</organism>
<evidence type="ECO:0000256" key="1">
    <source>
        <dbReference type="ARBA" id="ARBA00007905"/>
    </source>
</evidence>
<feature type="domain" description="NADP-dependent oxidoreductase" evidence="7">
    <location>
        <begin position="21"/>
        <end position="308"/>
    </location>
</feature>
<evidence type="ECO:0000313" key="8">
    <source>
        <dbReference type="EMBL" id="JAS06048.1"/>
    </source>
</evidence>
<proteinExistence type="inferred from homology"/>
<feature type="site" description="Lowers pKa of active site Tyr" evidence="6">
    <location>
        <position position="83"/>
    </location>
</feature>
<dbReference type="Gene3D" id="3.20.20.100">
    <property type="entry name" value="NADP-dependent oxidoreductase domain"/>
    <property type="match status" value="1"/>
</dbReference>
<dbReference type="PRINTS" id="PR00069">
    <property type="entry name" value="ALDKETRDTASE"/>
</dbReference>
<dbReference type="PROSITE" id="PS00063">
    <property type="entry name" value="ALDOKETO_REDUCTASE_3"/>
    <property type="match status" value="1"/>
</dbReference>
<evidence type="ECO:0000256" key="6">
    <source>
        <dbReference type="PIRSR" id="PIRSR000097-3"/>
    </source>
</evidence>
<evidence type="ECO:0000313" key="9">
    <source>
        <dbReference type="EMBL" id="JAS28059.1"/>
    </source>
</evidence>
<dbReference type="InterPro" id="IPR020471">
    <property type="entry name" value="AKR"/>
</dbReference>
<accession>A0A1B6BXR5</accession>
<keyword evidence="3" id="KW-0560">Oxidoreductase</keyword>
<comment type="similarity">
    <text evidence="1">Belongs to the aldo/keto reductase family.</text>
</comment>
<sequence>MTHHLNQESTLCAPGMKMPVIGLGTWQSSEDEIERALDVALSTGYRHIDTALWYRNESAIGGILRKWFISGKIKREELFIVTKLPPTANRPEFVAKALEQSLNDLQLSYVDLYLIHHPVGLAYNEEEGSFLNPPKTLEGKVKIDRTTDHVAIWKAMEEQVNLGLTKAIGVSNFNIRQIERILKSAAIPPATNQVEMYLYCQKKELHKFCKKAGVTITAYFPLGSPGLERYIKDMGRSADDIRSLNPLEDPMVENIAHAHKKTPAQILLRHLLQLGVAVIPKSVTPSRIESNFDVFDFELSTIEMTELNLLDKEKEGSRFAVPYMRGIEEHPEYPD</sequence>
<feature type="active site" description="Proton donor" evidence="4">
    <location>
        <position position="54"/>
    </location>
</feature>
<evidence type="ECO:0000313" key="10">
    <source>
        <dbReference type="EMBL" id="JAS32048.1"/>
    </source>
</evidence>
<dbReference type="PROSITE" id="PS00798">
    <property type="entry name" value="ALDOKETO_REDUCTASE_1"/>
    <property type="match status" value="1"/>
</dbReference>
<dbReference type="PIRSF" id="PIRSF000097">
    <property type="entry name" value="AKR"/>
    <property type="match status" value="1"/>
</dbReference>
<evidence type="ECO:0000256" key="3">
    <source>
        <dbReference type="ARBA" id="ARBA00023002"/>
    </source>
</evidence>
<keyword evidence="2" id="KW-0521">NADP</keyword>
<name>A0A1B6BXR5_9HEMI</name>
<protein>
    <recommendedName>
        <fullName evidence="7">NADP-dependent oxidoreductase domain-containing protein</fullName>
    </recommendedName>
</protein>
<dbReference type="EMBL" id="GEDC01005250">
    <property type="protein sequence ID" value="JAS32048.1"/>
    <property type="molecule type" value="Transcribed_RNA"/>
</dbReference>
<evidence type="ECO:0000259" key="7">
    <source>
        <dbReference type="Pfam" id="PF00248"/>
    </source>
</evidence>
<dbReference type="InterPro" id="IPR018170">
    <property type="entry name" value="Aldo/ket_reductase_CS"/>
</dbReference>
<dbReference type="EMBL" id="GEDC01031250">
    <property type="protein sequence ID" value="JAS06048.1"/>
    <property type="molecule type" value="Transcribed_RNA"/>
</dbReference>
<reference evidence="8" key="1">
    <citation type="submission" date="2015-12" db="EMBL/GenBank/DDBJ databases">
        <title>De novo transcriptome assembly of four potential Pierce s Disease insect vectors from Arizona vineyards.</title>
        <authorList>
            <person name="Tassone E.E."/>
        </authorList>
    </citation>
    <scope>NUCLEOTIDE SEQUENCE</scope>
</reference>
<dbReference type="PROSITE" id="PS00062">
    <property type="entry name" value="ALDOKETO_REDUCTASE_2"/>
    <property type="match status" value="1"/>
</dbReference>
<dbReference type="FunFam" id="3.20.20.100:FF:000006">
    <property type="entry name" value="Aldo-keto reductase family 1 member A1"/>
    <property type="match status" value="1"/>
</dbReference>
<dbReference type="PANTHER" id="PTHR11732">
    <property type="entry name" value="ALDO/KETO REDUCTASE"/>
    <property type="match status" value="1"/>
</dbReference>